<dbReference type="Gene3D" id="4.10.240.10">
    <property type="entry name" value="Zn(2)-C6 fungal-type DNA-binding domain"/>
    <property type="match status" value="1"/>
</dbReference>
<dbReference type="PROSITE" id="PS50048">
    <property type="entry name" value="ZN2_CY6_FUNGAL_2"/>
    <property type="match status" value="1"/>
</dbReference>
<evidence type="ECO:0000256" key="2">
    <source>
        <dbReference type="ARBA" id="ARBA00023015"/>
    </source>
</evidence>
<comment type="caution">
    <text evidence="7">The sequence shown here is derived from an EMBL/GenBank/DDBJ whole genome shotgun (WGS) entry which is preliminary data.</text>
</comment>
<dbReference type="PANTHER" id="PTHR31668:SF26">
    <property type="entry name" value="GLUCOSE TRANSPORT TRANSCRIPTION REGULATOR RGT1-RELATED"/>
    <property type="match status" value="1"/>
</dbReference>
<proteinExistence type="predicted"/>
<dbReference type="InterPro" id="IPR050797">
    <property type="entry name" value="Carb_Metab_Trans_Reg"/>
</dbReference>
<keyword evidence="2" id="KW-0805">Transcription regulation</keyword>
<evidence type="ECO:0000256" key="5">
    <source>
        <dbReference type="ARBA" id="ARBA00023242"/>
    </source>
</evidence>
<dbReference type="CDD" id="cd00067">
    <property type="entry name" value="GAL4"/>
    <property type="match status" value="1"/>
</dbReference>
<evidence type="ECO:0000256" key="3">
    <source>
        <dbReference type="ARBA" id="ARBA00023125"/>
    </source>
</evidence>
<keyword evidence="5" id="KW-0539">Nucleus</keyword>
<name>A0ABM8W3E9_GIGMA</name>
<evidence type="ECO:0000256" key="1">
    <source>
        <dbReference type="ARBA" id="ARBA00022723"/>
    </source>
</evidence>
<dbReference type="InterPro" id="IPR001138">
    <property type="entry name" value="Zn2Cys6_DnaBD"/>
</dbReference>
<dbReference type="EMBL" id="CAJVQB010000955">
    <property type="protein sequence ID" value="CAG8514756.1"/>
    <property type="molecule type" value="Genomic_DNA"/>
</dbReference>
<organism evidence="7 8">
    <name type="scientific">Gigaspora margarita</name>
    <dbReference type="NCBI Taxonomy" id="4874"/>
    <lineage>
        <taxon>Eukaryota</taxon>
        <taxon>Fungi</taxon>
        <taxon>Fungi incertae sedis</taxon>
        <taxon>Mucoromycota</taxon>
        <taxon>Glomeromycotina</taxon>
        <taxon>Glomeromycetes</taxon>
        <taxon>Diversisporales</taxon>
        <taxon>Gigasporaceae</taxon>
        <taxon>Gigaspora</taxon>
    </lineage>
</organism>
<keyword evidence="1" id="KW-0479">Metal-binding</keyword>
<dbReference type="PANTHER" id="PTHR31668">
    <property type="entry name" value="GLUCOSE TRANSPORT TRANSCRIPTION REGULATOR RGT1-RELATED-RELATED"/>
    <property type="match status" value="1"/>
</dbReference>
<accession>A0ABM8W3E9</accession>
<evidence type="ECO:0000313" key="8">
    <source>
        <dbReference type="Proteomes" id="UP000789901"/>
    </source>
</evidence>
<keyword evidence="4" id="KW-0804">Transcription</keyword>
<keyword evidence="8" id="KW-1185">Reference proteome</keyword>
<dbReference type="PROSITE" id="PS00463">
    <property type="entry name" value="ZN2_CY6_FUNGAL_1"/>
    <property type="match status" value="1"/>
</dbReference>
<keyword evidence="3" id="KW-0238">DNA-binding</keyword>
<dbReference type="InterPro" id="IPR036864">
    <property type="entry name" value="Zn2-C6_fun-type_DNA-bd_sf"/>
</dbReference>
<evidence type="ECO:0000256" key="4">
    <source>
        <dbReference type="ARBA" id="ARBA00023163"/>
    </source>
</evidence>
<feature type="domain" description="Zn(2)-C6 fungal-type" evidence="6">
    <location>
        <begin position="16"/>
        <end position="45"/>
    </location>
</feature>
<gene>
    <name evidence="7" type="ORF">GMARGA_LOCUS2862</name>
</gene>
<sequence>MPQISRPQRGHYATNACTNCRKKHTKCSEETICAYCASHNLKCSYVNPVKKRGPKAANRPTNVFESNFSETANINVEQEHTLTLTEYQFGVPIPFYLNYNYNEPFQPIQTNYFSHTDDNAPANFGNIFSLSNNFSSSFFLHN</sequence>
<dbReference type="SMART" id="SM00066">
    <property type="entry name" value="GAL4"/>
    <property type="match status" value="1"/>
</dbReference>
<evidence type="ECO:0000259" key="6">
    <source>
        <dbReference type="PROSITE" id="PS50048"/>
    </source>
</evidence>
<dbReference type="Proteomes" id="UP000789901">
    <property type="component" value="Unassembled WGS sequence"/>
</dbReference>
<evidence type="ECO:0000313" key="7">
    <source>
        <dbReference type="EMBL" id="CAG8514756.1"/>
    </source>
</evidence>
<dbReference type="Pfam" id="PF00172">
    <property type="entry name" value="Zn_clus"/>
    <property type="match status" value="1"/>
</dbReference>
<protein>
    <submittedName>
        <fullName evidence="7">31967_t:CDS:1</fullName>
    </submittedName>
</protein>
<reference evidence="7 8" key="1">
    <citation type="submission" date="2021-06" db="EMBL/GenBank/DDBJ databases">
        <authorList>
            <person name="Kallberg Y."/>
            <person name="Tangrot J."/>
            <person name="Rosling A."/>
        </authorList>
    </citation>
    <scope>NUCLEOTIDE SEQUENCE [LARGE SCALE GENOMIC DNA]</scope>
    <source>
        <strain evidence="7 8">120-4 pot B 10/14</strain>
    </source>
</reference>
<dbReference type="SUPFAM" id="SSF57701">
    <property type="entry name" value="Zn2/Cys6 DNA-binding domain"/>
    <property type="match status" value="1"/>
</dbReference>